<dbReference type="EMBL" id="RQVS01000004">
    <property type="protein sequence ID" value="RRJ87491.1"/>
    <property type="molecule type" value="Genomic_DNA"/>
</dbReference>
<keyword evidence="2" id="KW-1185">Reference proteome</keyword>
<organism evidence="1 2">
    <name type="scientific">Gulosibacter macacae</name>
    <dbReference type="NCBI Taxonomy" id="2488791"/>
    <lineage>
        <taxon>Bacteria</taxon>
        <taxon>Bacillati</taxon>
        <taxon>Actinomycetota</taxon>
        <taxon>Actinomycetes</taxon>
        <taxon>Micrococcales</taxon>
        <taxon>Microbacteriaceae</taxon>
        <taxon>Gulosibacter</taxon>
    </lineage>
</organism>
<proteinExistence type="predicted"/>
<name>A0A3P3VXH5_9MICO</name>
<evidence type="ECO:0000313" key="2">
    <source>
        <dbReference type="Proteomes" id="UP000274391"/>
    </source>
</evidence>
<dbReference type="Proteomes" id="UP000274391">
    <property type="component" value="Unassembled WGS sequence"/>
</dbReference>
<gene>
    <name evidence="1" type="ORF">EG850_04095</name>
</gene>
<dbReference type="Pfam" id="PF11662">
    <property type="entry name" value="DUF3263"/>
    <property type="match status" value="1"/>
</dbReference>
<dbReference type="OrthoDB" id="3268863at2"/>
<evidence type="ECO:0000313" key="1">
    <source>
        <dbReference type="EMBL" id="RRJ87491.1"/>
    </source>
</evidence>
<comment type="caution">
    <text evidence="1">The sequence shown here is derived from an EMBL/GenBank/DDBJ whole genome shotgun (WGS) entry which is preliminary data.</text>
</comment>
<dbReference type="AlphaFoldDB" id="A0A3P3VXH5"/>
<reference evidence="1 2" key="1">
    <citation type="submission" date="2018-11" db="EMBL/GenBank/DDBJ databases">
        <title>YIM 102482-1 draft genome.</title>
        <authorList>
            <person name="Li G."/>
            <person name="Jiang Y."/>
        </authorList>
    </citation>
    <scope>NUCLEOTIDE SEQUENCE [LARGE SCALE GENOMIC DNA]</scope>
    <source>
        <strain evidence="1 2">YIM 102482-1</strain>
    </source>
</reference>
<dbReference type="InterPro" id="IPR021678">
    <property type="entry name" value="DUF3263"/>
</dbReference>
<protein>
    <submittedName>
        <fullName evidence="1">DUF3263 domain-containing protein</fullName>
    </submittedName>
</protein>
<sequence length="95" mass="10684">MHVAQPSAKAAHDDLTELEAALLEFEELHPAHSLAKADALRDRFGMSPARYYQTLGILIESSAALRAHPLLVGRLRRTRDERRLRRRGDGSRATQ</sequence>
<accession>A0A3P3VXH5</accession>